<accession>A0A8X8GUW4</accession>
<evidence type="ECO:0000256" key="1">
    <source>
        <dbReference type="ARBA" id="ARBA00023015"/>
    </source>
</evidence>
<evidence type="ECO:0000256" key="2">
    <source>
        <dbReference type="ARBA" id="ARBA00023125"/>
    </source>
</evidence>
<gene>
    <name evidence="5" type="ORF">GEU84_010320</name>
</gene>
<dbReference type="SMART" id="SM00342">
    <property type="entry name" value="HTH_ARAC"/>
    <property type="match status" value="1"/>
</dbReference>
<organism evidence="5 6">
    <name type="scientific">Fertoeibacter niger</name>
    <dbReference type="NCBI Taxonomy" id="2656921"/>
    <lineage>
        <taxon>Bacteria</taxon>
        <taxon>Pseudomonadati</taxon>
        <taxon>Pseudomonadota</taxon>
        <taxon>Alphaproteobacteria</taxon>
        <taxon>Rhodobacterales</taxon>
        <taxon>Paracoccaceae</taxon>
        <taxon>Fertoeibacter</taxon>
    </lineage>
</organism>
<dbReference type="GO" id="GO:0043565">
    <property type="term" value="F:sequence-specific DNA binding"/>
    <property type="evidence" value="ECO:0007669"/>
    <property type="project" value="InterPro"/>
</dbReference>
<dbReference type="PANTHER" id="PTHR40055">
    <property type="entry name" value="TRANSCRIPTIONAL REGULATOR YGIV-RELATED"/>
    <property type="match status" value="1"/>
</dbReference>
<dbReference type="RefSeq" id="WP_152826120.1">
    <property type="nucleotide sequence ID" value="NZ_WHUT02000005.1"/>
</dbReference>
<protein>
    <submittedName>
        <fullName evidence="5">AraC family transcriptional regulator</fullName>
    </submittedName>
</protein>
<evidence type="ECO:0000259" key="4">
    <source>
        <dbReference type="PROSITE" id="PS01124"/>
    </source>
</evidence>
<evidence type="ECO:0000313" key="5">
    <source>
        <dbReference type="EMBL" id="NUB44778.1"/>
    </source>
</evidence>
<dbReference type="PANTHER" id="PTHR40055:SF1">
    <property type="entry name" value="TRANSCRIPTIONAL REGULATOR YGIV-RELATED"/>
    <property type="match status" value="1"/>
</dbReference>
<dbReference type="PROSITE" id="PS01124">
    <property type="entry name" value="HTH_ARAC_FAMILY_2"/>
    <property type="match status" value="1"/>
</dbReference>
<keyword evidence="1" id="KW-0805">Transcription regulation</keyword>
<dbReference type="InterPro" id="IPR009057">
    <property type="entry name" value="Homeodomain-like_sf"/>
</dbReference>
<dbReference type="Gene3D" id="1.10.10.60">
    <property type="entry name" value="Homeodomain-like"/>
    <property type="match status" value="1"/>
</dbReference>
<dbReference type="SMART" id="SM00871">
    <property type="entry name" value="AraC_E_bind"/>
    <property type="match status" value="1"/>
</dbReference>
<feature type="domain" description="HTH araC/xylS-type" evidence="4">
    <location>
        <begin position="10"/>
        <end position="108"/>
    </location>
</feature>
<evidence type="ECO:0000256" key="3">
    <source>
        <dbReference type="ARBA" id="ARBA00023163"/>
    </source>
</evidence>
<comment type="caution">
    <text evidence="5">The sequence shown here is derived from an EMBL/GenBank/DDBJ whole genome shotgun (WGS) entry which is preliminary data.</text>
</comment>
<sequence>MGQGYEKRMLRVVDHIHDHPTGDLSLDALADVAALSRFHFHRIYRAMTGETAAQTVRRMRLHRAAVALVQGKAPLARIARDVGYPNATSFTRAFTEAYAMPPAAFRKRGELRPFPPTFRTGAQLMYPVTIRHEPARHLAALPHTGPYPEIGRAFEKLFAALAARDLLAQTGYMVGVYYDDPSATPAADLRSHAGVEFASAAPEAPLESVTLPAGRHAVLTFTGPYAGLPAAYDQLYALWLPESGEIPADSPPFEIYRNSPMDTPQEALITEICLPLR</sequence>
<dbReference type="InterPro" id="IPR011256">
    <property type="entry name" value="Reg_factor_effector_dom_sf"/>
</dbReference>
<keyword evidence="6" id="KW-1185">Reference proteome</keyword>
<dbReference type="SUPFAM" id="SSF55136">
    <property type="entry name" value="Probable bacterial effector-binding domain"/>
    <property type="match status" value="1"/>
</dbReference>
<dbReference type="Pfam" id="PF06445">
    <property type="entry name" value="GyrI-like"/>
    <property type="match status" value="1"/>
</dbReference>
<name>A0A8X8GUW4_9RHOB</name>
<dbReference type="EMBL" id="WHUT02000005">
    <property type="protein sequence ID" value="NUB44778.1"/>
    <property type="molecule type" value="Genomic_DNA"/>
</dbReference>
<dbReference type="PROSITE" id="PS00041">
    <property type="entry name" value="HTH_ARAC_FAMILY_1"/>
    <property type="match status" value="1"/>
</dbReference>
<evidence type="ECO:0000313" key="6">
    <source>
        <dbReference type="Proteomes" id="UP000484076"/>
    </source>
</evidence>
<dbReference type="InterPro" id="IPR018060">
    <property type="entry name" value="HTH_AraC"/>
</dbReference>
<dbReference type="InterPro" id="IPR029442">
    <property type="entry name" value="GyrI-like"/>
</dbReference>
<dbReference type="InterPro" id="IPR010499">
    <property type="entry name" value="AraC_E-bd"/>
</dbReference>
<dbReference type="InterPro" id="IPR050908">
    <property type="entry name" value="SmbC-like"/>
</dbReference>
<proteinExistence type="predicted"/>
<dbReference type="GO" id="GO:0003700">
    <property type="term" value="F:DNA-binding transcription factor activity"/>
    <property type="evidence" value="ECO:0007669"/>
    <property type="project" value="InterPro"/>
</dbReference>
<dbReference type="AlphaFoldDB" id="A0A8X8GUW4"/>
<keyword evidence="3" id="KW-0804">Transcription</keyword>
<dbReference type="Gene3D" id="3.20.80.10">
    <property type="entry name" value="Regulatory factor, effector binding domain"/>
    <property type="match status" value="1"/>
</dbReference>
<dbReference type="InterPro" id="IPR018062">
    <property type="entry name" value="HTH_AraC-typ_CS"/>
</dbReference>
<reference evidence="5" key="1">
    <citation type="submission" date="2020-05" db="EMBL/GenBank/DDBJ databases">
        <title>Fertoebacter nigrum gen. nov., sp. nov., a new member of the family Rhodobacteraceae.</title>
        <authorList>
            <person name="Szuroczki S."/>
            <person name="Abbaszade G."/>
            <person name="Buni D."/>
            <person name="Schumann P."/>
            <person name="Toth E."/>
        </authorList>
    </citation>
    <scope>NUCLEOTIDE SEQUENCE</scope>
    <source>
        <strain evidence="5">RG-N-1a</strain>
    </source>
</reference>
<dbReference type="Pfam" id="PF12833">
    <property type="entry name" value="HTH_18"/>
    <property type="match status" value="1"/>
</dbReference>
<dbReference type="Proteomes" id="UP000484076">
    <property type="component" value="Unassembled WGS sequence"/>
</dbReference>
<dbReference type="SUPFAM" id="SSF46689">
    <property type="entry name" value="Homeodomain-like"/>
    <property type="match status" value="2"/>
</dbReference>
<keyword evidence="2" id="KW-0238">DNA-binding</keyword>